<proteinExistence type="predicted"/>
<feature type="non-terminal residue" evidence="1">
    <location>
        <position position="44"/>
    </location>
</feature>
<dbReference type="AlphaFoldDB" id="A0A6A3PB32"/>
<dbReference type="EMBL" id="QXFZ01009370">
    <property type="protein sequence ID" value="KAE9054763.1"/>
    <property type="molecule type" value="Genomic_DNA"/>
</dbReference>
<protein>
    <submittedName>
        <fullName evidence="1">Uncharacterized protein</fullName>
    </submittedName>
</protein>
<organism evidence="1 2">
    <name type="scientific">Phytophthora fragariae</name>
    <dbReference type="NCBI Taxonomy" id="53985"/>
    <lineage>
        <taxon>Eukaryota</taxon>
        <taxon>Sar</taxon>
        <taxon>Stramenopiles</taxon>
        <taxon>Oomycota</taxon>
        <taxon>Peronosporomycetes</taxon>
        <taxon>Peronosporales</taxon>
        <taxon>Peronosporaceae</taxon>
        <taxon>Phytophthora</taxon>
    </lineage>
</organism>
<evidence type="ECO:0000313" key="1">
    <source>
        <dbReference type="EMBL" id="KAE9054763.1"/>
    </source>
</evidence>
<gene>
    <name evidence="1" type="ORF">PF007_g32534</name>
</gene>
<comment type="caution">
    <text evidence="1">The sequence shown here is derived from an EMBL/GenBank/DDBJ whole genome shotgun (WGS) entry which is preliminary data.</text>
</comment>
<dbReference type="Proteomes" id="UP000441208">
    <property type="component" value="Unassembled WGS sequence"/>
</dbReference>
<accession>A0A6A3PB32</accession>
<sequence>MDTWNGGTDENLITITSLSRASFSLLLSRFAAHYEIPVFNSKGG</sequence>
<reference evidence="1 2" key="1">
    <citation type="submission" date="2018-08" db="EMBL/GenBank/DDBJ databases">
        <title>Genomic investigation of the strawberry pathogen Phytophthora fragariae indicates pathogenicity is determined by transcriptional variation in three key races.</title>
        <authorList>
            <person name="Adams T.M."/>
            <person name="Armitage A.D."/>
            <person name="Sobczyk M.K."/>
            <person name="Bates H.J."/>
            <person name="Dunwell J.M."/>
            <person name="Nellist C.F."/>
            <person name="Harrison R.J."/>
        </authorList>
    </citation>
    <scope>NUCLEOTIDE SEQUENCE [LARGE SCALE GENOMIC DNA]</scope>
    <source>
        <strain evidence="1 2">NOV-71</strain>
    </source>
</reference>
<name>A0A6A3PB32_9STRA</name>
<evidence type="ECO:0000313" key="2">
    <source>
        <dbReference type="Proteomes" id="UP000441208"/>
    </source>
</evidence>